<name>A0A0A8ZAH5_ARUDO</name>
<proteinExistence type="predicted"/>
<reference evidence="1" key="2">
    <citation type="journal article" date="2015" name="Data Brief">
        <title>Shoot transcriptome of the giant reed, Arundo donax.</title>
        <authorList>
            <person name="Barrero R.A."/>
            <person name="Guerrero F.D."/>
            <person name="Moolhuijzen P."/>
            <person name="Goolsby J.A."/>
            <person name="Tidwell J."/>
            <person name="Bellgard S.E."/>
            <person name="Bellgard M.I."/>
        </authorList>
    </citation>
    <scope>NUCLEOTIDE SEQUENCE</scope>
    <source>
        <tissue evidence="1">Shoot tissue taken approximately 20 cm above the soil surface</tissue>
    </source>
</reference>
<sequence length="15" mass="1765">MVKQYLPLLIFALIC</sequence>
<accession>A0A0A8ZAH5</accession>
<dbReference type="EMBL" id="GBRH01262074">
    <property type="protein sequence ID" value="JAD35821.1"/>
    <property type="molecule type" value="Transcribed_RNA"/>
</dbReference>
<protein>
    <submittedName>
        <fullName evidence="1">Uncharacterized protein</fullName>
    </submittedName>
</protein>
<evidence type="ECO:0000313" key="1">
    <source>
        <dbReference type="EMBL" id="JAD35821.1"/>
    </source>
</evidence>
<organism evidence="1">
    <name type="scientific">Arundo donax</name>
    <name type="common">Giant reed</name>
    <name type="synonym">Donax arundinaceus</name>
    <dbReference type="NCBI Taxonomy" id="35708"/>
    <lineage>
        <taxon>Eukaryota</taxon>
        <taxon>Viridiplantae</taxon>
        <taxon>Streptophyta</taxon>
        <taxon>Embryophyta</taxon>
        <taxon>Tracheophyta</taxon>
        <taxon>Spermatophyta</taxon>
        <taxon>Magnoliopsida</taxon>
        <taxon>Liliopsida</taxon>
        <taxon>Poales</taxon>
        <taxon>Poaceae</taxon>
        <taxon>PACMAD clade</taxon>
        <taxon>Arundinoideae</taxon>
        <taxon>Arundineae</taxon>
        <taxon>Arundo</taxon>
    </lineage>
</organism>
<reference evidence="1" key="1">
    <citation type="submission" date="2014-09" db="EMBL/GenBank/DDBJ databases">
        <authorList>
            <person name="Magalhaes I.L.F."/>
            <person name="Oliveira U."/>
            <person name="Santos F.R."/>
            <person name="Vidigal T.H.D.A."/>
            <person name="Brescovit A.D."/>
            <person name="Santos A.J."/>
        </authorList>
    </citation>
    <scope>NUCLEOTIDE SEQUENCE</scope>
    <source>
        <tissue evidence="1">Shoot tissue taken approximately 20 cm above the soil surface</tissue>
    </source>
</reference>